<keyword evidence="2" id="KW-1185">Reference proteome</keyword>
<organism evidence="1 2">
    <name type="scientific">Ricinus communis</name>
    <name type="common">Castor bean</name>
    <dbReference type="NCBI Taxonomy" id="3988"/>
    <lineage>
        <taxon>Eukaryota</taxon>
        <taxon>Viridiplantae</taxon>
        <taxon>Streptophyta</taxon>
        <taxon>Embryophyta</taxon>
        <taxon>Tracheophyta</taxon>
        <taxon>Spermatophyta</taxon>
        <taxon>Magnoliopsida</taxon>
        <taxon>eudicotyledons</taxon>
        <taxon>Gunneridae</taxon>
        <taxon>Pentapetalae</taxon>
        <taxon>rosids</taxon>
        <taxon>fabids</taxon>
        <taxon>Malpighiales</taxon>
        <taxon>Euphorbiaceae</taxon>
        <taxon>Acalyphoideae</taxon>
        <taxon>Acalypheae</taxon>
        <taxon>Ricinus</taxon>
    </lineage>
</organism>
<gene>
    <name evidence="1" type="ORF">RCOM_1947640</name>
</gene>
<dbReference type="EMBL" id="EQ979356">
    <property type="protein sequence ID" value="EEF25588.1"/>
    <property type="molecule type" value="Genomic_DNA"/>
</dbReference>
<reference evidence="2" key="1">
    <citation type="journal article" date="2010" name="Nat. Biotechnol.">
        <title>Draft genome sequence of the oilseed species Ricinus communis.</title>
        <authorList>
            <person name="Chan A.P."/>
            <person name="Crabtree J."/>
            <person name="Zhao Q."/>
            <person name="Lorenzi H."/>
            <person name="Orvis J."/>
            <person name="Puiu D."/>
            <person name="Melake-Berhan A."/>
            <person name="Jones K.M."/>
            <person name="Redman J."/>
            <person name="Chen G."/>
            <person name="Cahoon E.B."/>
            <person name="Gedil M."/>
            <person name="Stanke M."/>
            <person name="Haas B.J."/>
            <person name="Wortman J.R."/>
            <person name="Fraser-Liggett C.M."/>
            <person name="Ravel J."/>
            <person name="Rabinowicz P.D."/>
        </authorList>
    </citation>
    <scope>NUCLEOTIDE SEQUENCE [LARGE SCALE GENOMIC DNA]</scope>
    <source>
        <strain evidence="2">cv. Hale</strain>
    </source>
</reference>
<feature type="non-terminal residue" evidence="1">
    <location>
        <position position="122"/>
    </location>
</feature>
<evidence type="ECO:0000313" key="1">
    <source>
        <dbReference type="EMBL" id="EEF25588.1"/>
    </source>
</evidence>
<dbReference type="AlphaFoldDB" id="B9TEX6"/>
<sequence>EIPEPAAGRQARDCGAAGSVQDDPGLERHLIELLEAAQPCQQRVVEHMVLVEQQYARLGAQVFGQFHAHPQFLRGQQAGLLFQGHLLFFHHGNEAFHDQRIVAMAGVGAQHGQGFFGRGIEA</sequence>
<protein>
    <submittedName>
        <fullName evidence="1">Uncharacterized protein</fullName>
    </submittedName>
</protein>
<evidence type="ECO:0000313" key="2">
    <source>
        <dbReference type="Proteomes" id="UP000008311"/>
    </source>
</evidence>
<feature type="non-terminal residue" evidence="1">
    <location>
        <position position="1"/>
    </location>
</feature>
<name>B9TEX6_RICCO</name>
<accession>B9TEX6</accession>
<dbReference type="Proteomes" id="UP000008311">
    <property type="component" value="Unassembled WGS sequence"/>
</dbReference>
<dbReference type="InParanoid" id="B9TEX6"/>
<proteinExistence type="predicted"/>